<keyword evidence="2" id="KW-0255">Endonuclease</keyword>
<protein>
    <submittedName>
        <fullName evidence="2">HNH endonuclease</fullName>
    </submittedName>
</protein>
<dbReference type="InterPro" id="IPR003615">
    <property type="entry name" value="HNH_nuc"/>
</dbReference>
<dbReference type="EMBL" id="JXJU01000019">
    <property type="protein sequence ID" value="PCR98869.1"/>
    <property type="molecule type" value="Genomic_DNA"/>
</dbReference>
<dbReference type="STRING" id="1291764.GCA_001311235_02811"/>
<dbReference type="CDD" id="cd00085">
    <property type="entry name" value="HNHc"/>
    <property type="match status" value="1"/>
</dbReference>
<organism evidence="2 3">
    <name type="scientific">Lactococcus fujiensis JCM 16395</name>
    <dbReference type="NCBI Taxonomy" id="1291764"/>
    <lineage>
        <taxon>Bacteria</taxon>
        <taxon>Bacillati</taxon>
        <taxon>Bacillota</taxon>
        <taxon>Bacilli</taxon>
        <taxon>Lactobacillales</taxon>
        <taxon>Streptococcaceae</taxon>
        <taxon>Lactococcus</taxon>
    </lineage>
</organism>
<dbReference type="SMART" id="SM00507">
    <property type="entry name" value="HNHc"/>
    <property type="match status" value="1"/>
</dbReference>
<reference evidence="2 3" key="1">
    <citation type="submission" date="2014-12" db="EMBL/GenBank/DDBJ databases">
        <title>Draft genome sequences of 10 type strains of Lactococcus.</title>
        <authorList>
            <person name="Sun Z."/>
            <person name="Zhong Z."/>
            <person name="Liu W."/>
            <person name="Zhang W."/>
            <person name="Zhang H."/>
        </authorList>
    </citation>
    <scope>NUCLEOTIDE SEQUENCE [LARGE SCALE GENOMIC DNA]</scope>
    <source>
        <strain evidence="2 3">JCM 16395</strain>
    </source>
</reference>
<dbReference type="AlphaFoldDB" id="A0A2A5RIJ1"/>
<evidence type="ECO:0000313" key="2">
    <source>
        <dbReference type="EMBL" id="PCR98869.1"/>
    </source>
</evidence>
<dbReference type="GO" id="GO:0008270">
    <property type="term" value="F:zinc ion binding"/>
    <property type="evidence" value="ECO:0007669"/>
    <property type="project" value="InterPro"/>
</dbReference>
<feature type="domain" description="HNH nuclease" evidence="1">
    <location>
        <begin position="1"/>
        <end position="58"/>
    </location>
</feature>
<dbReference type="GO" id="GO:0004519">
    <property type="term" value="F:endonuclease activity"/>
    <property type="evidence" value="ECO:0007669"/>
    <property type="project" value="UniProtKB-KW"/>
</dbReference>
<dbReference type="Gene3D" id="1.10.30.50">
    <property type="match status" value="1"/>
</dbReference>
<evidence type="ECO:0000259" key="1">
    <source>
        <dbReference type="SMART" id="SM00507"/>
    </source>
</evidence>
<dbReference type="Pfam" id="PF01844">
    <property type="entry name" value="HNH"/>
    <property type="match status" value="1"/>
</dbReference>
<proteinExistence type="predicted"/>
<dbReference type="Proteomes" id="UP000218181">
    <property type="component" value="Unassembled WGS sequence"/>
</dbReference>
<comment type="caution">
    <text evidence="2">The sequence shown here is derived from an EMBL/GenBank/DDBJ whole genome shotgun (WGS) entry which is preliminary data.</text>
</comment>
<dbReference type="InterPro" id="IPR002711">
    <property type="entry name" value="HNH"/>
</dbReference>
<keyword evidence="2" id="KW-0540">Nuclease</keyword>
<keyword evidence="2" id="KW-0378">Hydrolase</keyword>
<dbReference type="GO" id="GO:0003676">
    <property type="term" value="F:nucleic acid binding"/>
    <property type="evidence" value="ECO:0007669"/>
    <property type="project" value="InterPro"/>
</dbReference>
<keyword evidence="3" id="KW-1185">Reference proteome</keyword>
<name>A0A2A5RIJ1_9LACT</name>
<accession>A0A2A5RIJ1</accession>
<evidence type="ECO:0000313" key="3">
    <source>
        <dbReference type="Proteomes" id="UP000218181"/>
    </source>
</evidence>
<gene>
    <name evidence="2" type="ORF">RT41_GL000653</name>
</gene>
<sequence length="73" mass="8869">MRNSIRERDQMTCQICGDYQAEKYEVDHIIELSWENVDDWEVAYNPDNLQLLCHACHNRKTKEGRKYGKRLFY</sequence>